<dbReference type="InterPro" id="IPR009057">
    <property type="entry name" value="Homeodomain-like_sf"/>
</dbReference>
<dbReference type="RefSeq" id="WP_009391568.1">
    <property type="nucleotide sequence ID" value="NZ_BHFZ01000046.1"/>
</dbReference>
<dbReference type="Gene3D" id="1.10.357.10">
    <property type="entry name" value="Tetracycline Repressor, domain 2"/>
    <property type="match status" value="1"/>
</dbReference>
<dbReference type="PANTHER" id="PTHR47506:SF3">
    <property type="entry name" value="HTH-TYPE TRANSCRIPTIONAL REGULATOR LMRA"/>
    <property type="match status" value="1"/>
</dbReference>
<dbReference type="Pfam" id="PF21993">
    <property type="entry name" value="TetR_C_13_2"/>
    <property type="match status" value="1"/>
</dbReference>
<evidence type="ECO:0000313" key="7">
    <source>
        <dbReference type="Proteomes" id="UP000271320"/>
    </source>
</evidence>
<proteinExistence type="predicted"/>
<evidence type="ECO:0000259" key="5">
    <source>
        <dbReference type="PROSITE" id="PS50977"/>
    </source>
</evidence>
<dbReference type="InterPro" id="IPR036271">
    <property type="entry name" value="Tet_transcr_reg_TetR-rel_C_sf"/>
</dbReference>
<reference evidence="6 7" key="1">
    <citation type="submission" date="2018-10" db="EMBL/GenBank/DDBJ databases">
        <title>GWAS and RNA-Seq identify cryptic mechanisms of antimicrobial resistance in Acinetobacter baumannii.</title>
        <authorList>
            <person name="Sahl J.W."/>
        </authorList>
    </citation>
    <scope>NUCLEOTIDE SEQUENCE [LARGE SCALE GENOMIC DNA]</scope>
    <source>
        <strain evidence="6 7">TG41884</strain>
    </source>
</reference>
<gene>
    <name evidence="6" type="ORF">EA752_01505</name>
</gene>
<dbReference type="Proteomes" id="UP000271320">
    <property type="component" value="Unassembled WGS sequence"/>
</dbReference>
<name>A0AB37TMJ1_ACIPI</name>
<sequence>MSLAAESELNTRQRLIFAVLDLLRTQGLAATSVREAAKHAQTPLGSTYHYFPDGKPQMVKEALLLSGNIALEQLDKALNQHGTRKGITAFIAWWGRIVQDSSFQAGCPLMSVLMEIGKDDEKVQYVETVKQVLNLWKQRLTQALEQDGISFEQATQVSLSIIASFEGAILLCRAWGNLTPFQAVTAQLDVMIKNLI</sequence>
<comment type="caution">
    <text evidence="6">The sequence shown here is derived from an EMBL/GenBank/DDBJ whole genome shotgun (WGS) entry which is preliminary data.</text>
</comment>
<feature type="DNA-binding region" description="H-T-H motif" evidence="4">
    <location>
        <begin position="32"/>
        <end position="51"/>
    </location>
</feature>
<dbReference type="PANTHER" id="PTHR47506">
    <property type="entry name" value="TRANSCRIPTIONAL REGULATORY PROTEIN"/>
    <property type="match status" value="1"/>
</dbReference>
<evidence type="ECO:0000256" key="3">
    <source>
        <dbReference type="ARBA" id="ARBA00023163"/>
    </source>
</evidence>
<organism evidence="6 7">
    <name type="scientific">Acinetobacter pittii</name>
    <name type="common">Acinetobacter genomosp. 3</name>
    <dbReference type="NCBI Taxonomy" id="48296"/>
    <lineage>
        <taxon>Bacteria</taxon>
        <taxon>Pseudomonadati</taxon>
        <taxon>Pseudomonadota</taxon>
        <taxon>Gammaproteobacteria</taxon>
        <taxon>Moraxellales</taxon>
        <taxon>Moraxellaceae</taxon>
        <taxon>Acinetobacter</taxon>
        <taxon>Acinetobacter calcoaceticus/baumannii complex</taxon>
    </lineage>
</organism>
<keyword evidence="1" id="KW-0805">Transcription regulation</keyword>
<protein>
    <submittedName>
        <fullName evidence="6">TetR/AcrR family transcriptional regulator</fullName>
    </submittedName>
</protein>
<dbReference type="EMBL" id="RFEW01000001">
    <property type="protein sequence ID" value="RSO63421.1"/>
    <property type="molecule type" value="Genomic_DNA"/>
</dbReference>
<keyword evidence="2 4" id="KW-0238">DNA-binding</keyword>
<evidence type="ECO:0000256" key="4">
    <source>
        <dbReference type="PROSITE-ProRule" id="PRU00335"/>
    </source>
</evidence>
<evidence type="ECO:0000256" key="1">
    <source>
        <dbReference type="ARBA" id="ARBA00023015"/>
    </source>
</evidence>
<dbReference type="SUPFAM" id="SSF48498">
    <property type="entry name" value="Tetracyclin repressor-like, C-terminal domain"/>
    <property type="match status" value="1"/>
</dbReference>
<feature type="domain" description="HTH tetR-type" evidence="5">
    <location>
        <begin position="9"/>
        <end position="69"/>
    </location>
</feature>
<evidence type="ECO:0000313" key="6">
    <source>
        <dbReference type="EMBL" id="RSO63421.1"/>
    </source>
</evidence>
<dbReference type="PROSITE" id="PS50977">
    <property type="entry name" value="HTH_TETR_2"/>
    <property type="match status" value="1"/>
</dbReference>
<dbReference type="GO" id="GO:0003677">
    <property type="term" value="F:DNA binding"/>
    <property type="evidence" value="ECO:0007669"/>
    <property type="project" value="UniProtKB-UniRule"/>
</dbReference>
<dbReference type="Pfam" id="PF00440">
    <property type="entry name" value="TetR_N"/>
    <property type="match status" value="1"/>
</dbReference>
<dbReference type="InterPro" id="IPR054156">
    <property type="entry name" value="YxaF_TetR_C"/>
</dbReference>
<dbReference type="InterPro" id="IPR001647">
    <property type="entry name" value="HTH_TetR"/>
</dbReference>
<keyword evidence="3" id="KW-0804">Transcription</keyword>
<accession>A0AB37TMJ1</accession>
<dbReference type="AlphaFoldDB" id="A0AB37TMJ1"/>
<evidence type="ECO:0000256" key="2">
    <source>
        <dbReference type="ARBA" id="ARBA00023125"/>
    </source>
</evidence>
<dbReference type="SUPFAM" id="SSF46689">
    <property type="entry name" value="Homeodomain-like"/>
    <property type="match status" value="1"/>
</dbReference>